<dbReference type="RefSeq" id="WP_157133954.1">
    <property type="nucleotide sequence ID" value="NZ_JADNHH010000018.1"/>
</dbReference>
<protein>
    <submittedName>
        <fullName evidence="1">Uncharacterized protein</fullName>
    </submittedName>
</protein>
<dbReference type="Proteomes" id="UP001300871">
    <property type="component" value="Unassembled WGS sequence"/>
</dbReference>
<dbReference type="EMBL" id="JAQLGM010000045">
    <property type="protein sequence ID" value="MDB2001677.1"/>
    <property type="molecule type" value="Genomic_DNA"/>
</dbReference>
<name>A0AAW6AW44_CLOSY</name>
<dbReference type="AlphaFoldDB" id="A0AAW6AW44"/>
<gene>
    <name evidence="1" type="ORF">PM006_15845</name>
</gene>
<proteinExistence type="predicted"/>
<reference evidence="1" key="1">
    <citation type="submission" date="2023-01" db="EMBL/GenBank/DDBJ databases">
        <title>Human gut microbiome strain richness.</title>
        <authorList>
            <person name="Chen-Liaw A."/>
        </authorList>
    </citation>
    <scope>NUCLEOTIDE SEQUENCE</scope>
    <source>
        <strain evidence="1">B1_m1001713B170214d0_201011</strain>
    </source>
</reference>
<evidence type="ECO:0000313" key="1">
    <source>
        <dbReference type="EMBL" id="MDB2001677.1"/>
    </source>
</evidence>
<comment type="caution">
    <text evidence="1">The sequence shown here is derived from an EMBL/GenBank/DDBJ whole genome shotgun (WGS) entry which is preliminary data.</text>
</comment>
<organism evidence="1 2">
    <name type="scientific">Clostridium symbiosum</name>
    <name type="common">Bacteroides symbiosus</name>
    <dbReference type="NCBI Taxonomy" id="1512"/>
    <lineage>
        <taxon>Bacteria</taxon>
        <taxon>Bacillati</taxon>
        <taxon>Bacillota</taxon>
        <taxon>Clostridia</taxon>
        <taxon>Lachnospirales</taxon>
        <taxon>Lachnospiraceae</taxon>
        <taxon>Otoolea</taxon>
    </lineage>
</organism>
<accession>A0AAW6AW44</accession>
<evidence type="ECO:0000313" key="2">
    <source>
        <dbReference type="Proteomes" id="UP001300871"/>
    </source>
</evidence>
<sequence>MIYFEAAKKDRGEALKMGMQRIDSASEIDPGIIDFSNICCRYRTGVDTTTGSGVYKKHSYRHGVMTKLGDIEITVWTKIVEQLIEKNDEKWLFDVLVRWETKGDYTNRTRKELWYLVLELYTSRIFDNPEWIDFISFNRKYRPDALKQVKIITVVNECCGLLGEVTQEQINSAFGGKIFCPHCSRRSIFEIISKTESIDYHVKENTDEKRSNSNKCN</sequence>